<dbReference type="Proteomes" id="UP000650524">
    <property type="component" value="Unassembled WGS sequence"/>
</dbReference>
<dbReference type="GO" id="GO:0016618">
    <property type="term" value="F:hydroxypyruvate reductase [NAD(P)H] activity"/>
    <property type="evidence" value="ECO:0007669"/>
    <property type="project" value="TreeGrafter"/>
</dbReference>
<dbReference type="InterPro" id="IPR006139">
    <property type="entry name" value="D-isomer_2_OHA_DH_cat_dom"/>
</dbReference>
<keyword evidence="1 2" id="KW-0560">Oxidoreductase</keyword>
<accession>A0A8J6N1M3</accession>
<sequence length="327" mass="36101">MKVVFCNKLNRAWMDNIEALGKEFPDARFVTKKEGMDGEIEDAEAIVGGELPLHVIQRAKNLKIIFVPYAGMDAVPLDDIKARGIRIANVHVNAPFVAERCIAMALAFYGRIIDYHNDFKKNRQWHGYWATGSIKDTWNSIQGRSCAVIGTGAIGTNIAKYLKIFGCPIIGFKKRSVAGTLKYFDQITLDLTKALEKSELVFVALPLTRETKGLFSAQVLSGMKGKFLVNVGRGEVVDEKGLYLALKDGTLKGAAIDAWYNYPGEGETRAEPSKYPILDLPNVVLSPHLAGLTPQAAMKIIEGTIDNIRAYLKTGRAETEMNPALMY</sequence>
<evidence type="ECO:0000256" key="1">
    <source>
        <dbReference type="ARBA" id="ARBA00023002"/>
    </source>
</evidence>
<dbReference type="Gene3D" id="3.40.50.720">
    <property type="entry name" value="NAD(P)-binding Rossmann-like Domain"/>
    <property type="match status" value="2"/>
</dbReference>
<reference evidence="5 6" key="1">
    <citation type="submission" date="2020-08" db="EMBL/GenBank/DDBJ databases">
        <title>Bridging the membrane lipid divide: bacteria of the FCB group superphylum have the potential to synthesize archaeal ether lipids.</title>
        <authorList>
            <person name="Villanueva L."/>
            <person name="Von Meijenfeldt F.A.B."/>
            <person name="Westbye A.B."/>
            <person name="Yadav S."/>
            <person name="Hopmans E.C."/>
            <person name="Dutilh B.E."/>
            <person name="Sinninghe Damste J.S."/>
        </authorList>
    </citation>
    <scope>NUCLEOTIDE SEQUENCE [LARGE SCALE GENOMIC DNA]</scope>
    <source>
        <strain evidence="5">NIOZ-UU27</strain>
    </source>
</reference>
<evidence type="ECO:0000259" key="4">
    <source>
        <dbReference type="Pfam" id="PF02826"/>
    </source>
</evidence>
<dbReference type="EMBL" id="JACNJD010000304">
    <property type="protein sequence ID" value="MBC8178693.1"/>
    <property type="molecule type" value="Genomic_DNA"/>
</dbReference>
<comment type="caution">
    <text evidence="5">The sequence shown here is derived from an EMBL/GenBank/DDBJ whole genome shotgun (WGS) entry which is preliminary data.</text>
</comment>
<dbReference type="InterPro" id="IPR006140">
    <property type="entry name" value="D-isomer_DH_NAD-bd"/>
</dbReference>
<evidence type="ECO:0000313" key="6">
    <source>
        <dbReference type="Proteomes" id="UP000650524"/>
    </source>
</evidence>
<feature type="domain" description="D-isomer specific 2-hydroxyacid dehydrogenase NAD-binding" evidence="4">
    <location>
        <begin position="102"/>
        <end position="290"/>
    </location>
</feature>
<dbReference type="PANTHER" id="PTHR10996:SF283">
    <property type="entry name" value="GLYOXYLATE_HYDROXYPYRUVATE REDUCTASE B"/>
    <property type="match status" value="1"/>
</dbReference>
<feature type="domain" description="D-isomer specific 2-hydroxyacid dehydrogenase catalytic" evidence="3">
    <location>
        <begin position="36"/>
        <end position="322"/>
    </location>
</feature>
<dbReference type="InterPro" id="IPR050223">
    <property type="entry name" value="D-isomer_2-hydroxyacid_DH"/>
</dbReference>
<dbReference type="Pfam" id="PF00389">
    <property type="entry name" value="2-Hacid_dh"/>
    <property type="match status" value="1"/>
</dbReference>
<dbReference type="InterPro" id="IPR036291">
    <property type="entry name" value="NAD(P)-bd_dom_sf"/>
</dbReference>
<dbReference type="AlphaFoldDB" id="A0A8J6N1M3"/>
<organism evidence="5 6">
    <name type="scientific">Candidatus Desulfacyla euxinica</name>
    <dbReference type="NCBI Taxonomy" id="2841693"/>
    <lineage>
        <taxon>Bacteria</taxon>
        <taxon>Deltaproteobacteria</taxon>
        <taxon>Candidatus Desulfacyla</taxon>
    </lineage>
</organism>
<gene>
    <name evidence="5" type="ORF">H8E19_14915</name>
</gene>
<evidence type="ECO:0000313" key="5">
    <source>
        <dbReference type="EMBL" id="MBC8178693.1"/>
    </source>
</evidence>
<evidence type="ECO:0000256" key="2">
    <source>
        <dbReference type="RuleBase" id="RU003719"/>
    </source>
</evidence>
<dbReference type="GO" id="GO:0005829">
    <property type="term" value="C:cytosol"/>
    <property type="evidence" value="ECO:0007669"/>
    <property type="project" value="TreeGrafter"/>
</dbReference>
<dbReference type="CDD" id="cd12165">
    <property type="entry name" value="2-Hacid_dh_6"/>
    <property type="match status" value="1"/>
</dbReference>
<protein>
    <submittedName>
        <fullName evidence="5">Hydroxyacid dehydrogenase</fullName>
    </submittedName>
</protein>
<dbReference type="GO" id="GO:0051287">
    <property type="term" value="F:NAD binding"/>
    <property type="evidence" value="ECO:0007669"/>
    <property type="project" value="InterPro"/>
</dbReference>
<dbReference type="GO" id="GO:0030267">
    <property type="term" value="F:glyoxylate reductase (NADPH) activity"/>
    <property type="evidence" value="ECO:0007669"/>
    <property type="project" value="TreeGrafter"/>
</dbReference>
<dbReference type="Pfam" id="PF02826">
    <property type="entry name" value="2-Hacid_dh_C"/>
    <property type="match status" value="1"/>
</dbReference>
<comment type="similarity">
    <text evidence="2">Belongs to the D-isomer specific 2-hydroxyacid dehydrogenase family.</text>
</comment>
<dbReference type="SUPFAM" id="SSF51735">
    <property type="entry name" value="NAD(P)-binding Rossmann-fold domains"/>
    <property type="match status" value="1"/>
</dbReference>
<name>A0A8J6N1M3_9DELT</name>
<proteinExistence type="inferred from homology"/>
<dbReference type="PANTHER" id="PTHR10996">
    <property type="entry name" value="2-HYDROXYACID DEHYDROGENASE-RELATED"/>
    <property type="match status" value="1"/>
</dbReference>
<evidence type="ECO:0000259" key="3">
    <source>
        <dbReference type="Pfam" id="PF00389"/>
    </source>
</evidence>
<dbReference type="SUPFAM" id="SSF52283">
    <property type="entry name" value="Formate/glycerate dehydrogenase catalytic domain-like"/>
    <property type="match status" value="1"/>
</dbReference>